<comment type="caution">
    <text evidence="10">Lacks conserved residue(s) required for the propagation of feature annotation.</text>
</comment>
<dbReference type="AlphaFoldDB" id="A0A2U1EAD8"/>
<keyword evidence="4 10" id="KW-0169">Cobalamin biosynthesis</keyword>
<comment type="caution">
    <text evidence="11">The sequence shown here is derived from an EMBL/GenBank/DDBJ whole genome shotgun (WGS) entry which is preliminary data.</text>
</comment>
<comment type="pathway">
    <text evidence="10">Cofactor biosynthesis; adenosylcobalamin biosynthesis.</text>
</comment>
<feature type="transmembrane region" description="Helical" evidence="10">
    <location>
        <begin position="70"/>
        <end position="90"/>
    </location>
</feature>
<evidence type="ECO:0000256" key="2">
    <source>
        <dbReference type="ARBA" id="ARBA00022448"/>
    </source>
</evidence>
<dbReference type="GO" id="GO:0009236">
    <property type="term" value="P:cobalamin biosynthetic process"/>
    <property type="evidence" value="ECO:0007669"/>
    <property type="project" value="UniProtKB-UniRule"/>
</dbReference>
<accession>A0A2U1EAD8</accession>
<comment type="function">
    <text evidence="10">Part of the energy-coupling factor (ECF) transporter complex CbiMNOQ involved in cobalt import.</text>
</comment>
<dbReference type="HAMAP" id="MF_00330">
    <property type="entry name" value="CbiN"/>
    <property type="match status" value="1"/>
</dbReference>
<dbReference type="EMBL" id="QEKW01000027">
    <property type="protein sequence ID" value="PVY96913.1"/>
    <property type="molecule type" value="Genomic_DNA"/>
</dbReference>
<keyword evidence="7 10" id="KW-0406">Ion transport</keyword>
<dbReference type="GO" id="GO:0015087">
    <property type="term" value="F:cobalt ion transmembrane transporter activity"/>
    <property type="evidence" value="ECO:0007669"/>
    <property type="project" value="UniProtKB-UniRule"/>
</dbReference>
<keyword evidence="6 10" id="KW-1133">Transmembrane helix</keyword>
<keyword evidence="2 10" id="KW-0813">Transport</keyword>
<evidence type="ECO:0000256" key="4">
    <source>
        <dbReference type="ARBA" id="ARBA00022573"/>
    </source>
</evidence>
<dbReference type="PANTHER" id="PTHR38662">
    <property type="entry name" value="COBALT TRANSPORT PROTEIN CBIN"/>
    <property type="match status" value="1"/>
</dbReference>
<gene>
    <name evidence="10" type="primary">cbiN</name>
    <name evidence="11" type="ORF">C8D89_12741</name>
</gene>
<keyword evidence="9 10" id="KW-0170">Cobalt</keyword>
<dbReference type="Proteomes" id="UP000245639">
    <property type="component" value="Unassembled WGS sequence"/>
</dbReference>
<keyword evidence="12" id="KW-1185">Reference proteome</keyword>
<dbReference type="UniPathway" id="UPA00148"/>
<keyword evidence="3 10" id="KW-1003">Cell membrane</keyword>
<protein>
    <recommendedName>
        <fullName evidence="10">Cobalt transport protein CbiN</fullName>
    </recommendedName>
    <alternativeName>
        <fullName evidence="10">Energy-coupling factor transporter probable substrate-capture protein CbiN</fullName>
        <shortName evidence="10">ECF transporter S component CbiN</shortName>
    </alternativeName>
</protein>
<dbReference type="NCBIfam" id="TIGR01165">
    <property type="entry name" value="cbiN"/>
    <property type="match status" value="1"/>
</dbReference>
<dbReference type="NCBIfam" id="NF002780">
    <property type="entry name" value="PRK02898.1"/>
    <property type="match status" value="1"/>
</dbReference>
<evidence type="ECO:0000256" key="3">
    <source>
        <dbReference type="ARBA" id="ARBA00022475"/>
    </source>
</evidence>
<dbReference type="Pfam" id="PF02553">
    <property type="entry name" value="CbiN"/>
    <property type="match status" value="1"/>
</dbReference>
<dbReference type="InterPro" id="IPR003705">
    <property type="entry name" value="CbiN"/>
</dbReference>
<comment type="subcellular location">
    <subcellularLocation>
        <location evidence="10">Cell membrane</location>
        <topology evidence="10">Multi-pass membrane protein</topology>
    </subcellularLocation>
</comment>
<evidence type="ECO:0000256" key="6">
    <source>
        <dbReference type="ARBA" id="ARBA00022989"/>
    </source>
</evidence>
<dbReference type="PANTHER" id="PTHR38662:SF1">
    <property type="entry name" value="COBALT TRANSPORT PROTEIN CBIN"/>
    <property type="match status" value="1"/>
</dbReference>
<comment type="similarity">
    <text evidence="10">Belongs to the CbiN family.</text>
</comment>
<organism evidence="11 12">
    <name type="scientific">Actinomycetospora cinnamomea</name>
    <dbReference type="NCBI Taxonomy" id="663609"/>
    <lineage>
        <taxon>Bacteria</taxon>
        <taxon>Bacillati</taxon>
        <taxon>Actinomycetota</taxon>
        <taxon>Actinomycetes</taxon>
        <taxon>Pseudonocardiales</taxon>
        <taxon>Pseudonocardiaceae</taxon>
        <taxon>Actinomycetospora</taxon>
    </lineage>
</organism>
<evidence type="ECO:0000256" key="5">
    <source>
        <dbReference type="ARBA" id="ARBA00022692"/>
    </source>
</evidence>
<keyword evidence="1 10" id="KW-0171">Cobalt transport</keyword>
<evidence type="ECO:0000313" key="11">
    <source>
        <dbReference type="EMBL" id="PVY96913.1"/>
    </source>
</evidence>
<proteinExistence type="inferred from homology"/>
<keyword evidence="8 10" id="KW-0472">Membrane</keyword>
<comment type="subunit">
    <text evidence="10">Forms an energy-coupling factor (ECF) transporter complex composed of an ATP-binding protein (A component, CbiO), a transmembrane protein (T component, CbiQ) and 2 possible substrate-capture proteins (S components, CbiM and CbiN) of unknown stoichimetry.</text>
</comment>
<dbReference type="OrthoDB" id="1551318at2"/>
<evidence type="ECO:0000256" key="8">
    <source>
        <dbReference type="ARBA" id="ARBA00023136"/>
    </source>
</evidence>
<reference evidence="11 12" key="1">
    <citation type="submission" date="2018-04" db="EMBL/GenBank/DDBJ databases">
        <title>Genomic Encyclopedia of Type Strains, Phase IV (KMG-IV): sequencing the most valuable type-strain genomes for metagenomic binning, comparative biology and taxonomic classification.</title>
        <authorList>
            <person name="Goeker M."/>
        </authorList>
    </citation>
    <scope>NUCLEOTIDE SEQUENCE [LARGE SCALE GENOMIC DNA]</scope>
    <source>
        <strain evidence="11 12">DSM 45771</strain>
    </source>
</reference>
<sequence length="109" mass="11632">MSRFTRTNILLLLAVVLLAAVPLLLGLGQGEEPFSGADSRAESAITEDHPTYEPWFSSVFEPPSGEVESGLFAVQAALGAGVLGYCLGVVRTRRRNDRRTTATEPGPTT</sequence>
<evidence type="ECO:0000256" key="9">
    <source>
        <dbReference type="ARBA" id="ARBA00023285"/>
    </source>
</evidence>
<evidence type="ECO:0000313" key="12">
    <source>
        <dbReference type="Proteomes" id="UP000245639"/>
    </source>
</evidence>
<evidence type="ECO:0000256" key="7">
    <source>
        <dbReference type="ARBA" id="ARBA00023065"/>
    </source>
</evidence>
<evidence type="ECO:0000256" key="1">
    <source>
        <dbReference type="ARBA" id="ARBA00022426"/>
    </source>
</evidence>
<dbReference type="GO" id="GO:0005886">
    <property type="term" value="C:plasma membrane"/>
    <property type="evidence" value="ECO:0007669"/>
    <property type="project" value="UniProtKB-SubCell"/>
</dbReference>
<keyword evidence="5 10" id="KW-0812">Transmembrane</keyword>
<dbReference type="RefSeq" id="WP_116711245.1">
    <property type="nucleotide sequence ID" value="NZ_QEKW01000027.1"/>
</dbReference>
<evidence type="ECO:0000256" key="10">
    <source>
        <dbReference type="HAMAP-Rule" id="MF_00330"/>
    </source>
</evidence>
<name>A0A2U1EAD8_9PSEU</name>